<evidence type="ECO:0000313" key="1">
    <source>
        <dbReference type="EMBL" id="PUV21445.1"/>
    </source>
</evidence>
<evidence type="ECO:0000313" key="2">
    <source>
        <dbReference type="Proteomes" id="UP000250831"/>
    </source>
</evidence>
<dbReference type="EMBL" id="QCXX01000010">
    <property type="protein sequence ID" value="PUV21445.1"/>
    <property type="molecule type" value="Genomic_DNA"/>
</dbReference>
<reference evidence="1 2" key="1">
    <citation type="submission" date="2018-04" db="EMBL/GenBank/DDBJ databases">
        <title>Sphingobacterium sp. M46 Genome.</title>
        <authorList>
            <person name="Cheng J."/>
            <person name="Li Y."/>
        </authorList>
    </citation>
    <scope>NUCLEOTIDE SEQUENCE [LARGE SCALE GENOMIC DNA]</scope>
    <source>
        <strain evidence="1 2">M46</strain>
    </source>
</reference>
<sequence length="82" mass="9401">MRLVTITSYEKTNYQKQNQASRVALSVKSYNDFPIILKSVATLLYTFENTIPALLDLAINHYFLLWPKLGLGALDTFVYIDI</sequence>
<protein>
    <submittedName>
        <fullName evidence="1">Uncharacterized protein</fullName>
    </submittedName>
</protein>
<proteinExistence type="predicted"/>
<comment type="caution">
    <text evidence="1">The sequence shown here is derived from an EMBL/GenBank/DDBJ whole genome shotgun (WGS) entry which is preliminary data.</text>
</comment>
<gene>
    <name evidence="1" type="ORF">DCO56_26940</name>
</gene>
<organism evidence="1 2">
    <name type="scientific">Sphingobacterium athyrii</name>
    <dbReference type="NCBI Taxonomy" id="2152717"/>
    <lineage>
        <taxon>Bacteria</taxon>
        <taxon>Pseudomonadati</taxon>
        <taxon>Bacteroidota</taxon>
        <taxon>Sphingobacteriia</taxon>
        <taxon>Sphingobacteriales</taxon>
        <taxon>Sphingobacteriaceae</taxon>
        <taxon>Sphingobacterium</taxon>
    </lineage>
</organism>
<dbReference type="Proteomes" id="UP000250831">
    <property type="component" value="Unassembled WGS sequence"/>
</dbReference>
<accession>A0A363NKZ6</accession>
<name>A0A363NKZ6_9SPHI</name>
<keyword evidence="2" id="KW-1185">Reference proteome</keyword>
<dbReference type="AlphaFoldDB" id="A0A363NKZ6"/>